<name>A0ABR6VJB7_9FIRM</name>
<protein>
    <submittedName>
        <fullName evidence="2">DUF3343 domain-containing protein</fullName>
    </submittedName>
</protein>
<sequence length="86" mass="9291">MTETFGVALFASTRIAMRAEDTGKAAGLHVRIIPTPGRIVSTCGFSLRYDLDEEGPLQACLADAGVAVDAWYHAERHGLIATYTKH</sequence>
<comment type="caution">
    <text evidence="2">The sequence shown here is derived from an EMBL/GenBank/DDBJ whole genome shotgun (WGS) entry which is preliminary data.</text>
</comment>
<dbReference type="RefSeq" id="WP_186503458.1">
    <property type="nucleotide sequence ID" value="NZ_JACOGK010000021.1"/>
</dbReference>
<evidence type="ECO:0000313" key="3">
    <source>
        <dbReference type="Proteomes" id="UP000606870"/>
    </source>
</evidence>
<keyword evidence="3" id="KW-1185">Reference proteome</keyword>
<gene>
    <name evidence="2" type="ORF">H8J70_07980</name>
</gene>
<accession>A0ABR6VJB7</accession>
<feature type="domain" description="Putative Se/S carrier protein-like" evidence="1">
    <location>
        <begin position="6"/>
        <end position="72"/>
    </location>
</feature>
<dbReference type="Pfam" id="PF11823">
    <property type="entry name" value="Se_S_carrier"/>
    <property type="match status" value="1"/>
</dbReference>
<evidence type="ECO:0000259" key="1">
    <source>
        <dbReference type="Pfam" id="PF11823"/>
    </source>
</evidence>
<dbReference type="InterPro" id="IPR021778">
    <property type="entry name" value="Se/S_carrier-like"/>
</dbReference>
<organism evidence="2 3">
    <name type="scientific">Megasphaera hominis</name>
    <dbReference type="NCBI Taxonomy" id="159836"/>
    <lineage>
        <taxon>Bacteria</taxon>
        <taxon>Bacillati</taxon>
        <taxon>Bacillota</taxon>
        <taxon>Negativicutes</taxon>
        <taxon>Veillonellales</taxon>
        <taxon>Veillonellaceae</taxon>
        <taxon>Megasphaera</taxon>
    </lineage>
</organism>
<dbReference type="Proteomes" id="UP000606870">
    <property type="component" value="Unassembled WGS sequence"/>
</dbReference>
<dbReference type="EMBL" id="JACOGK010000021">
    <property type="protein sequence ID" value="MBC3537188.1"/>
    <property type="molecule type" value="Genomic_DNA"/>
</dbReference>
<evidence type="ECO:0000313" key="2">
    <source>
        <dbReference type="EMBL" id="MBC3537188.1"/>
    </source>
</evidence>
<reference evidence="2 3" key="1">
    <citation type="submission" date="2020-08" db="EMBL/GenBank/DDBJ databases">
        <authorList>
            <person name="Liu C."/>
            <person name="Sun Q."/>
        </authorList>
    </citation>
    <scope>NUCLEOTIDE SEQUENCE [LARGE SCALE GENOMIC DNA]</scope>
    <source>
        <strain evidence="2 3">NSJ-59</strain>
    </source>
</reference>
<proteinExistence type="predicted"/>